<dbReference type="Proteomes" id="UP000028703">
    <property type="component" value="Unassembled WGS sequence"/>
</dbReference>
<name>A0A085ZEC3_9FLAO</name>
<protein>
    <recommendedName>
        <fullName evidence="4">Haem-binding uptake Tiki superfamily ChaN domain-containing protein</fullName>
    </recommendedName>
</protein>
<evidence type="ECO:0000313" key="2">
    <source>
        <dbReference type="EMBL" id="KFF02787.1"/>
    </source>
</evidence>
<dbReference type="STRING" id="421531.IX38_12510"/>
<reference evidence="2 3" key="1">
    <citation type="submission" date="2014-07" db="EMBL/GenBank/DDBJ databases">
        <title>Genome of Chryseobacterium luteum DSM 18605.</title>
        <authorList>
            <person name="Stropko S.J."/>
            <person name="Pipes S.E."/>
            <person name="Newman J.D."/>
        </authorList>
    </citation>
    <scope>NUCLEOTIDE SEQUENCE [LARGE SCALE GENOMIC DNA]</scope>
    <source>
        <strain evidence="2 3">DSM 18605</strain>
    </source>
</reference>
<feature type="signal peptide" evidence="1">
    <location>
        <begin position="1"/>
        <end position="22"/>
    </location>
</feature>
<dbReference type="AlphaFoldDB" id="A0A085ZEC3"/>
<organism evidence="2 3">
    <name type="scientific">Chryseobacterium luteum</name>
    <dbReference type="NCBI Taxonomy" id="421531"/>
    <lineage>
        <taxon>Bacteria</taxon>
        <taxon>Pseudomonadati</taxon>
        <taxon>Bacteroidota</taxon>
        <taxon>Flavobacteriia</taxon>
        <taxon>Flavobacteriales</taxon>
        <taxon>Weeksellaceae</taxon>
        <taxon>Chryseobacterium group</taxon>
        <taxon>Chryseobacterium</taxon>
    </lineage>
</organism>
<dbReference type="EMBL" id="JPRO01000010">
    <property type="protein sequence ID" value="KFF02787.1"/>
    <property type="molecule type" value="Genomic_DNA"/>
</dbReference>
<proteinExistence type="predicted"/>
<gene>
    <name evidence="2" type="ORF">IX38_12510</name>
</gene>
<keyword evidence="3" id="KW-1185">Reference proteome</keyword>
<evidence type="ECO:0000313" key="3">
    <source>
        <dbReference type="Proteomes" id="UP000028703"/>
    </source>
</evidence>
<feature type="chain" id="PRO_5001800893" description="Haem-binding uptake Tiki superfamily ChaN domain-containing protein" evidence="1">
    <location>
        <begin position="23"/>
        <end position="397"/>
    </location>
</feature>
<dbReference type="eggNOG" id="ENOG502Z9PJ">
    <property type="taxonomic scope" value="Bacteria"/>
</dbReference>
<accession>A0A085ZEC3</accession>
<evidence type="ECO:0000256" key="1">
    <source>
        <dbReference type="SAM" id="SignalP"/>
    </source>
</evidence>
<sequence>MKSNRLKSLVVIFTLLNSVLFSQDSVITQIAGKNMTTFSVKNQSFEGKGWDTIVSKVQKSDFVLIGEDHFINEIPFFFSALTNKVKFDNFFCEIDPYSAKIIESKIKNLSDTQLRNYVADFGNVFSFYAFDPEFNLLKQLVNSKTSIYGTDQILLVADRLVCSELKLKTKNAKAKKIYENIENKSKSYFAEFLKDQNKPFFMKTVEFESEIKKLLLLNLSQEEKEKAEALQLTAKIYNDEDSHHLRIQLMKSNLMKVYPEWKDKKNLFKFGANHLAKGESLLKIYDIGNLVNNVADSEFKNSLHIMILGKSGTQSSPFQGFPDEIVDENSGSFKLLKPFFDHVNSNEWSCFDMLPLRMALENGKLIVKDVKLARIIKGYDYLVIIPKVTASKFPKTE</sequence>
<comment type="caution">
    <text evidence="2">The sequence shown here is derived from an EMBL/GenBank/DDBJ whole genome shotgun (WGS) entry which is preliminary data.</text>
</comment>
<keyword evidence="1" id="KW-0732">Signal</keyword>
<evidence type="ECO:0008006" key="4">
    <source>
        <dbReference type="Google" id="ProtNLM"/>
    </source>
</evidence>